<dbReference type="EMBL" id="VSRR010004291">
    <property type="protein sequence ID" value="MPC39204.1"/>
    <property type="molecule type" value="Genomic_DNA"/>
</dbReference>
<proteinExistence type="predicted"/>
<feature type="compositionally biased region" description="Pro residues" evidence="1">
    <location>
        <begin position="160"/>
        <end position="175"/>
    </location>
</feature>
<sequence length="181" mass="19110">MCVSVGQVEEPARPPAPAMNEGQACEARAAPQRQPSPWWQTRHTTPGLPTHCTVVVNGGRGSDGAARVCLLSGSLHVLLSFCFLICLALFLSLIPTRPEAPRARPPRSTGHWSQAHLPCLLAGSAALNTASATAWFDRGVALRTILAVVVVVVTPPRVPPCPGSPRSVPPRPAPRPDTLCT</sequence>
<keyword evidence="2" id="KW-1133">Transmembrane helix</keyword>
<evidence type="ECO:0000313" key="3">
    <source>
        <dbReference type="EMBL" id="MPC39204.1"/>
    </source>
</evidence>
<gene>
    <name evidence="3" type="ORF">E2C01_032731</name>
</gene>
<keyword evidence="4" id="KW-1185">Reference proteome</keyword>
<keyword evidence="2" id="KW-0472">Membrane</keyword>
<reference evidence="3 4" key="1">
    <citation type="submission" date="2019-05" db="EMBL/GenBank/DDBJ databases">
        <title>Another draft genome of Portunus trituberculatus and its Hox gene families provides insights of decapod evolution.</title>
        <authorList>
            <person name="Jeong J.-H."/>
            <person name="Song I."/>
            <person name="Kim S."/>
            <person name="Choi T."/>
            <person name="Kim D."/>
            <person name="Ryu S."/>
            <person name="Kim W."/>
        </authorList>
    </citation>
    <scope>NUCLEOTIDE SEQUENCE [LARGE SCALE GENOMIC DNA]</scope>
    <source>
        <tissue evidence="3">Muscle</tissue>
    </source>
</reference>
<dbReference type="Proteomes" id="UP000324222">
    <property type="component" value="Unassembled WGS sequence"/>
</dbReference>
<organism evidence="3 4">
    <name type="scientific">Portunus trituberculatus</name>
    <name type="common">Swimming crab</name>
    <name type="synonym">Neptunus trituberculatus</name>
    <dbReference type="NCBI Taxonomy" id="210409"/>
    <lineage>
        <taxon>Eukaryota</taxon>
        <taxon>Metazoa</taxon>
        <taxon>Ecdysozoa</taxon>
        <taxon>Arthropoda</taxon>
        <taxon>Crustacea</taxon>
        <taxon>Multicrustacea</taxon>
        <taxon>Malacostraca</taxon>
        <taxon>Eumalacostraca</taxon>
        <taxon>Eucarida</taxon>
        <taxon>Decapoda</taxon>
        <taxon>Pleocyemata</taxon>
        <taxon>Brachyura</taxon>
        <taxon>Eubrachyura</taxon>
        <taxon>Portunoidea</taxon>
        <taxon>Portunidae</taxon>
        <taxon>Portuninae</taxon>
        <taxon>Portunus</taxon>
    </lineage>
</organism>
<comment type="caution">
    <text evidence="3">The sequence shown here is derived from an EMBL/GenBank/DDBJ whole genome shotgun (WGS) entry which is preliminary data.</text>
</comment>
<feature type="region of interest" description="Disordered" evidence="1">
    <location>
        <begin position="160"/>
        <end position="181"/>
    </location>
</feature>
<name>A0A5B7F3N9_PORTR</name>
<dbReference type="AlphaFoldDB" id="A0A5B7F3N9"/>
<feature type="transmembrane region" description="Helical" evidence="2">
    <location>
        <begin position="75"/>
        <end position="94"/>
    </location>
</feature>
<feature type="compositionally biased region" description="Polar residues" evidence="1">
    <location>
        <begin position="33"/>
        <end position="44"/>
    </location>
</feature>
<evidence type="ECO:0000313" key="4">
    <source>
        <dbReference type="Proteomes" id="UP000324222"/>
    </source>
</evidence>
<accession>A0A5B7F3N9</accession>
<feature type="region of interest" description="Disordered" evidence="1">
    <location>
        <begin position="1"/>
        <end position="44"/>
    </location>
</feature>
<protein>
    <submittedName>
        <fullName evidence="3">Uncharacterized protein</fullName>
    </submittedName>
</protein>
<evidence type="ECO:0000256" key="2">
    <source>
        <dbReference type="SAM" id="Phobius"/>
    </source>
</evidence>
<keyword evidence="2" id="KW-0812">Transmembrane</keyword>
<evidence type="ECO:0000256" key="1">
    <source>
        <dbReference type="SAM" id="MobiDB-lite"/>
    </source>
</evidence>